<evidence type="ECO:0000313" key="3">
    <source>
        <dbReference type="EMBL" id="MCP8999791.1"/>
    </source>
</evidence>
<dbReference type="EMBL" id="JANCLV010000004">
    <property type="protein sequence ID" value="MCP8999791.1"/>
    <property type="molecule type" value="Genomic_DNA"/>
</dbReference>
<keyword evidence="2" id="KW-1133">Transmembrane helix</keyword>
<dbReference type="Proteomes" id="UP001524318">
    <property type="component" value="Unassembled WGS sequence"/>
</dbReference>
<gene>
    <name evidence="3" type="ORF">NFC73_08615</name>
</gene>
<feature type="transmembrane region" description="Helical" evidence="2">
    <location>
        <begin position="119"/>
        <end position="142"/>
    </location>
</feature>
<keyword evidence="4" id="KW-1185">Reference proteome</keyword>
<keyword evidence="2" id="KW-0472">Membrane</keyword>
<reference evidence="3 4" key="1">
    <citation type="submission" date="2022-06" db="EMBL/GenBank/DDBJ databases">
        <title>Pseudarthrobacter sp. strain RMG13 Genome sequencing and assembly.</title>
        <authorList>
            <person name="Kim I."/>
        </authorList>
    </citation>
    <scope>NUCLEOTIDE SEQUENCE [LARGE SCALE GENOMIC DNA]</scope>
    <source>
        <strain evidence="3 4">RMG13</strain>
    </source>
</reference>
<evidence type="ECO:0000256" key="1">
    <source>
        <dbReference type="SAM" id="MobiDB-lite"/>
    </source>
</evidence>
<keyword evidence="2" id="KW-0812">Transmembrane</keyword>
<name>A0ABT1LPP6_9MICC</name>
<feature type="transmembrane region" description="Helical" evidence="2">
    <location>
        <begin position="89"/>
        <end position="107"/>
    </location>
</feature>
<evidence type="ECO:0000313" key="4">
    <source>
        <dbReference type="Proteomes" id="UP001524318"/>
    </source>
</evidence>
<sequence length="143" mass="15752">MIRRAKDPLMAISRDLKPSPPEELPADYALAVTPRNVDTNPAVLDPEDGAAESLPDVEEYEQILEELRTAKTEQAVSLRRNHSLTLDKVTFGITGAIAIAFVIWGFAGRDSLASSSTVALNWVMEYTGWLFMVLASLFVVFVL</sequence>
<comment type="caution">
    <text evidence="3">The sequence shown here is derived from an EMBL/GenBank/DDBJ whole genome shotgun (WGS) entry which is preliminary data.</text>
</comment>
<protein>
    <submittedName>
        <fullName evidence="3">BCCT family transporter</fullName>
    </submittedName>
</protein>
<accession>A0ABT1LPP6</accession>
<feature type="non-terminal residue" evidence="3">
    <location>
        <position position="143"/>
    </location>
</feature>
<organism evidence="3 4">
    <name type="scientific">Pseudarthrobacter humi</name>
    <dbReference type="NCBI Taxonomy" id="2952523"/>
    <lineage>
        <taxon>Bacteria</taxon>
        <taxon>Bacillati</taxon>
        <taxon>Actinomycetota</taxon>
        <taxon>Actinomycetes</taxon>
        <taxon>Micrococcales</taxon>
        <taxon>Micrococcaceae</taxon>
        <taxon>Pseudarthrobacter</taxon>
    </lineage>
</organism>
<feature type="region of interest" description="Disordered" evidence="1">
    <location>
        <begin position="1"/>
        <end position="23"/>
    </location>
</feature>
<evidence type="ECO:0000256" key="2">
    <source>
        <dbReference type="SAM" id="Phobius"/>
    </source>
</evidence>
<proteinExistence type="predicted"/>